<dbReference type="InterPro" id="IPR050124">
    <property type="entry name" value="tRNA_CCA-adding_enzyme"/>
</dbReference>
<keyword evidence="4" id="KW-1185">Reference proteome</keyword>
<sequence>MNNQEIFNEIDKHLLEDQKPSIFLRTLFNNNSLKGTVFHKIERLATIEQSSKYHPEGNVLNHVMLVVDEAANLRSKSTDKRALMWASLLHDIGKLTTTKMRNGRWTSYNHDSVGSEMVVDFISPFEEDHQFIEKVSNLVKYHMHYLYVEKNLPFANIKGLIMETSIDEIALLSYADRCGRGELSEKDRINTEVAINNFKSKLNSKKEKMSLQTV</sequence>
<dbReference type="EMBL" id="JAESWA010000022">
    <property type="protein sequence ID" value="MBL4932420.1"/>
    <property type="molecule type" value="Genomic_DNA"/>
</dbReference>
<dbReference type="CDD" id="cd00077">
    <property type="entry name" value="HDc"/>
    <property type="match status" value="1"/>
</dbReference>
<proteinExistence type="predicted"/>
<name>A0A937FEA1_9CLOT</name>
<evidence type="ECO:0000313" key="3">
    <source>
        <dbReference type="EMBL" id="MBL4932420.1"/>
    </source>
</evidence>
<dbReference type="RefSeq" id="WP_202767778.1">
    <property type="nucleotide sequence ID" value="NZ_JAESWA010000022.1"/>
</dbReference>
<dbReference type="Gene3D" id="1.10.3090.10">
    <property type="entry name" value="cca-adding enzyme, domain 2"/>
    <property type="match status" value="1"/>
</dbReference>
<comment type="caution">
    <text evidence="3">The sequence shown here is derived from an EMBL/GenBank/DDBJ whole genome shotgun (WGS) entry which is preliminary data.</text>
</comment>
<evidence type="ECO:0000256" key="1">
    <source>
        <dbReference type="ARBA" id="ARBA00022741"/>
    </source>
</evidence>
<dbReference type="SUPFAM" id="SSF109604">
    <property type="entry name" value="HD-domain/PDEase-like"/>
    <property type="match status" value="1"/>
</dbReference>
<dbReference type="PANTHER" id="PTHR47545">
    <property type="entry name" value="MULTIFUNCTIONAL CCA PROTEIN"/>
    <property type="match status" value="1"/>
</dbReference>
<dbReference type="NCBIfam" id="TIGR00277">
    <property type="entry name" value="HDIG"/>
    <property type="match status" value="1"/>
</dbReference>
<dbReference type="GO" id="GO:0000166">
    <property type="term" value="F:nucleotide binding"/>
    <property type="evidence" value="ECO:0007669"/>
    <property type="project" value="UniProtKB-KW"/>
</dbReference>
<dbReference type="InterPro" id="IPR006675">
    <property type="entry name" value="HDIG_dom"/>
</dbReference>
<evidence type="ECO:0000259" key="2">
    <source>
        <dbReference type="Pfam" id="PF01966"/>
    </source>
</evidence>
<evidence type="ECO:0000313" key="4">
    <source>
        <dbReference type="Proteomes" id="UP000623681"/>
    </source>
</evidence>
<accession>A0A937FEA1</accession>
<dbReference type="AlphaFoldDB" id="A0A937FEA1"/>
<dbReference type="InterPro" id="IPR006674">
    <property type="entry name" value="HD_domain"/>
</dbReference>
<gene>
    <name evidence="3" type="ORF">JK634_11425</name>
</gene>
<dbReference type="Proteomes" id="UP000623681">
    <property type="component" value="Unassembled WGS sequence"/>
</dbReference>
<dbReference type="Pfam" id="PF01966">
    <property type="entry name" value="HD"/>
    <property type="match status" value="1"/>
</dbReference>
<feature type="domain" description="HD" evidence="2">
    <location>
        <begin position="60"/>
        <end position="178"/>
    </location>
</feature>
<dbReference type="InterPro" id="IPR003607">
    <property type="entry name" value="HD/PDEase_dom"/>
</dbReference>
<reference evidence="3" key="1">
    <citation type="submission" date="2021-01" db="EMBL/GenBank/DDBJ databases">
        <title>Genome public.</title>
        <authorList>
            <person name="Liu C."/>
            <person name="Sun Q."/>
        </authorList>
    </citation>
    <scope>NUCLEOTIDE SEQUENCE</scope>
    <source>
        <strain evidence="3">YIM B02565</strain>
    </source>
</reference>
<organism evidence="3 4">
    <name type="scientific">Clostridium paridis</name>
    <dbReference type="NCBI Taxonomy" id="2803863"/>
    <lineage>
        <taxon>Bacteria</taxon>
        <taxon>Bacillati</taxon>
        <taxon>Bacillota</taxon>
        <taxon>Clostridia</taxon>
        <taxon>Eubacteriales</taxon>
        <taxon>Clostridiaceae</taxon>
        <taxon>Clostridium</taxon>
    </lineage>
</organism>
<dbReference type="PANTHER" id="PTHR47545:SF2">
    <property type="entry name" value="CC-ADDING TRNA NUCLEOTIDYLTRANSFERASE"/>
    <property type="match status" value="1"/>
</dbReference>
<keyword evidence="1" id="KW-0547">Nucleotide-binding</keyword>
<protein>
    <submittedName>
        <fullName evidence="3">HDIG domain-containing protein</fullName>
    </submittedName>
</protein>